<evidence type="ECO:0000256" key="1">
    <source>
        <dbReference type="SAM" id="MobiDB-lite"/>
    </source>
</evidence>
<feature type="region of interest" description="Disordered" evidence="1">
    <location>
        <begin position="1"/>
        <end position="65"/>
    </location>
</feature>
<evidence type="ECO:0000313" key="3">
    <source>
        <dbReference type="Proteomes" id="UP000315440"/>
    </source>
</evidence>
<feature type="compositionally biased region" description="Basic and acidic residues" evidence="1">
    <location>
        <begin position="30"/>
        <end position="42"/>
    </location>
</feature>
<dbReference type="Proteomes" id="UP000315440">
    <property type="component" value="Unassembled WGS sequence"/>
</dbReference>
<dbReference type="AlphaFoldDB" id="A0A5C5ZHD4"/>
<comment type="caution">
    <text evidence="2">The sequence shown here is derived from an EMBL/GenBank/DDBJ whole genome shotgun (WGS) entry which is preliminary data.</text>
</comment>
<feature type="compositionally biased region" description="Low complexity" evidence="1">
    <location>
        <begin position="7"/>
        <end position="17"/>
    </location>
</feature>
<organism evidence="2 3">
    <name type="scientific">Pseudobythopirellula maris</name>
    <dbReference type="NCBI Taxonomy" id="2527991"/>
    <lineage>
        <taxon>Bacteria</taxon>
        <taxon>Pseudomonadati</taxon>
        <taxon>Planctomycetota</taxon>
        <taxon>Planctomycetia</taxon>
        <taxon>Pirellulales</taxon>
        <taxon>Lacipirellulaceae</taxon>
        <taxon>Pseudobythopirellula</taxon>
    </lineage>
</organism>
<sequence>MTNPFNSLGSSDSGLLDGWDKILPGDYLSDEERAKQADRERIAQSPVDSAAPEKSLVDTPLPEGMMGRLRQWVDTLPSDSESTGEAAE</sequence>
<gene>
    <name evidence="2" type="ORF">Mal64_36490</name>
</gene>
<proteinExistence type="predicted"/>
<name>A0A5C5ZHD4_9BACT</name>
<keyword evidence="3" id="KW-1185">Reference proteome</keyword>
<dbReference type="EMBL" id="SJPQ01000004">
    <property type="protein sequence ID" value="TWT86819.1"/>
    <property type="molecule type" value="Genomic_DNA"/>
</dbReference>
<accession>A0A5C5ZHD4</accession>
<evidence type="ECO:0000313" key="2">
    <source>
        <dbReference type="EMBL" id="TWT86819.1"/>
    </source>
</evidence>
<protein>
    <submittedName>
        <fullName evidence="2">Uncharacterized protein</fullName>
    </submittedName>
</protein>
<dbReference type="RefSeq" id="WP_146402918.1">
    <property type="nucleotide sequence ID" value="NZ_SJPQ01000004.1"/>
</dbReference>
<reference evidence="2 3" key="1">
    <citation type="submission" date="2019-02" db="EMBL/GenBank/DDBJ databases">
        <title>Deep-cultivation of Planctomycetes and their phenomic and genomic characterization uncovers novel biology.</title>
        <authorList>
            <person name="Wiegand S."/>
            <person name="Jogler M."/>
            <person name="Boedeker C."/>
            <person name="Pinto D."/>
            <person name="Vollmers J."/>
            <person name="Rivas-Marin E."/>
            <person name="Kohn T."/>
            <person name="Peeters S.H."/>
            <person name="Heuer A."/>
            <person name="Rast P."/>
            <person name="Oberbeckmann S."/>
            <person name="Bunk B."/>
            <person name="Jeske O."/>
            <person name="Meyerdierks A."/>
            <person name="Storesund J.E."/>
            <person name="Kallscheuer N."/>
            <person name="Luecker S."/>
            <person name="Lage O.M."/>
            <person name="Pohl T."/>
            <person name="Merkel B.J."/>
            <person name="Hornburger P."/>
            <person name="Mueller R.-W."/>
            <person name="Bruemmer F."/>
            <person name="Labrenz M."/>
            <person name="Spormann A.M."/>
            <person name="Op Den Camp H."/>
            <person name="Overmann J."/>
            <person name="Amann R."/>
            <person name="Jetten M.S.M."/>
            <person name="Mascher T."/>
            <person name="Medema M.H."/>
            <person name="Devos D.P."/>
            <person name="Kaster A.-K."/>
            <person name="Ovreas L."/>
            <person name="Rohde M."/>
            <person name="Galperin M.Y."/>
            <person name="Jogler C."/>
        </authorList>
    </citation>
    <scope>NUCLEOTIDE SEQUENCE [LARGE SCALE GENOMIC DNA]</scope>
    <source>
        <strain evidence="2 3">Mal64</strain>
    </source>
</reference>